<sequence length="61" mass="6951">MTTQWGWHYRKSLKKDTWIRRAGIGWCQLKDLHCLDAVAHGGNHGNSEWGGAVWGTCVRTL</sequence>
<reference evidence="1" key="2">
    <citation type="submission" date="2022-10" db="EMBL/GenBank/DDBJ databases">
        <authorList>
            <person name="Ngo T.-E."/>
        </authorList>
    </citation>
    <scope>NUCLEOTIDE SEQUENCE</scope>
    <source>
        <strain evidence="1">JHB</strain>
    </source>
</reference>
<accession>A0A9Q9SS27</accession>
<proteinExistence type="predicted"/>
<dbReference type="EMBL" id="CP017708">
    <property type="protein sequence ID" value="WAN68620.1"/>
    <property type="molecule type" value="Genomic_DNA"/>
</dbReference>
<evidence type="ECO:0000313" key="1">
    <source>
        <dbReference type="EMBL" id="WAN68620.1"/>
    </source>
</evidence>
<dbReference type="AlphaFoldDB" id="A0A9Q9SS27"/>
<reference evidence="1" key="1">
    <citation type="journal article" date="2017" name="Proc. Natl. Acad. Sci. U.S.A.">
        <title>Comparative genomics uncovers the prolific and distinctive metabolic potential of the cyanobacterial genus Moorea.</title>
        <authorList>
            <person name="Leao T."/>
            <person name="Castelao G."/>
            <person name="Korobeynikov A."/>
            <person name="Monroe E.A."/>
            <person name="Podell S."/>
            <person name="Glukhov E."/>
            <person name="Allen E.E."/>
            <person name="Gerwick W.H."/>
            <person name="Gerwick L."/>
        </authorList>
    </citation>
    <scope>NUCLEOTIDE SEQUENCE</scope>
    <source>
        <strain evidence="1">JHB</strain>
    </source>
</reference>
<gene>
    <name evidence="1" type="ORF">BJP36_40320</name>
</gene>
<dbReference type="Proteomes" id="UP000176944">
    <property type="component" value="Chromosome"/>
</dbReference>
<organism evidence="1">
    <name type="scientific">Moorena producens (strain JHB)</name>
    <dbReference type="NCBI Taxonomy" id="1454205"/>
    <lineage>
        <taxon>Bacteria</taxon>
        <taxon>Bacillati</taxon>
        <taxon>Cyanobacteriota</taxon>
        <taxon>Cyanophyceae</taxon>
        <taxon>Coleofasciculales</taxon>
        <taxon>Coleofasciculaceae</taxon>
        <taxon>Moorena</taxon>
    </lineage>
</organism>
<protein>
    <submittedName>
        <fullName evidence="1">Uncharacterized protein</fullName>
    </submittedName>
</protein>
<name>A0A9Q9SS27_MOOP1</name>